<dbReference type="SUPFAM" id="SSF50630">
    <property type="entry name" value="Acid proteases"/>
    <property type="match status" value="1"/>
</dbReference>
<keyword evidence="1" id="KW-0378">Hydrolase</keyword>
<protein>
    <recommendedName>
        <fullName evidence="2">Peptidase A2 domain-containing protein</fullName>
    </recommendedName>
</protein>
<dbReference type="InterPro" id="IPR001995">
    <property type="entry name" value="Peptidase_A2_cat"/>
</dbReference>
<proteinExistence type="predicted"/>
<evidence type="ECO:0000256" key="1">
    <source>
        <dbReference type="ARBA" id="ARBA00022801"/>
    </source>
</evidence>
<reference evidence="4" key="2">
    <citation type="journal article" date="2016" name="Sci. Rep.">
        <title>Dictyocaulus viviparus genome, variome and transcriptome elucidate lungworm biology and support future intervention.</title>
        <authorList>
            <person name="McNulty S.N."/>
            <person name="Strube C."/>
            <person name="Rosa B.A."/>
            <person name="Martin J.C."/>
            <person name="Tyagi R."/>
            <person name="Choi Y.J."/>
            <person name="Wang Q."/>
            <person name="Hallsworth Pepin K."/>
            <person name="Zhang X."/>
            <person name="Ozersky P."/>
            <person name="Wilson R.K."/>
            <person name="Sternberg P.W."/>
            <person name="Gasser R.B."/>
            <person name="Mitreva M."/>
        </authorList>
    </citation>
    <scope>NUCLEOTIDE SEQUENCE [LARGE SCALE GENOMIC DNA]</scope>
    <source>
        <strain evidence="4">HannoverDv2000</strain>
    </source>
</reference>
<dbReference type="Proteomes" id="UP000053766">
    <property type="component" value="Unassembled WGS sequence"/>
</dbReference>
<dbReference type="GO" id="GO:0006508">
    <property type="term" value="P:proteolysis"/>
    <property type="evidence" value="ECO:0007669"/>
    <property type="project" value="InterPro"/>
</dbReference>
<dbReference type="PROSITE" id="PS50175">
    <property type="entry name" value="ASP_PROT_RETROV"/>
    <property type="match status" value="1"/>
</dbReference>
<organism evidence="3 4">
    <name type="scientific">Dictyocaulus viviparus</name>
    <name type="common">Bovine lungworm</name>
    <dbReference type="NCBI Taxonomy" id="29172"/>
    <lineage>
        <taxon>Eukaryota</taxon>
        <taxon>Metazoa</taxon>
        <taxon>Ecdysozoa</taxon>
        <taxon>Nematoda</taxon>
        <taxon>Chromadorea</taxon>
        <taxon>Rhabditida</taxon>
        <taxon>Rhabditina</taxon>
        <taxon>Rhabditomorpha</taxon>
        <taxon>Strongyloidea</taxon>
        <taxon>Metastrongylidae</taxon>
        <taxon>Dictyocaulus</taxon>
    </lineage>
</organism>
<name>A0A0D8XJ83_DICVI</name>
<dbReference type="STRING" id="29172.A0A0D8XJ83"/>
<accession>A0A0D8XJ83</accession>
<dbReference type="GO" id="GO:0004190">
    <property type="term" value="F:aspartic-type endopeptidase activity"/>
    <property type="evidence" value="ECO:0007669"/>
    <property type="project" value="InterPro"/>
</dbReference>
<dbReference type="AlphaFoldDB" id="A0A0D8XJ83"/>
<dbReference type="EMBL" id="KN716458">
    <property type="protein sequence ID" value="KJH44638.1"/>
    <property type="molecule type" value="Genomic_DNA"/>
</dbReference>
<dbReference type="InterPro" id="IPR021109">
    <property type="entry name" value="Peptidase_aspartic_dom_sf"/>
</dbReference>
<evidence type="ECO:0000259" key="2">
    <source>
        <dbReference type="PROSITE" id="PS50175"/>
    </source>
</evidence>
<feature type="domain" description="Peptidase A2" evidence="2">
    <location>
        <begin position="52"/>
        <end position="66"/>
    </location>
</feature>
<sequence length="205" mass="23031">MATEEIQVRFVSSDVNRSLPAALAAPRWRINLRILIGGARVRNIQKHTSEPIDIILDTGADRSFITSELSERLQLPNVATRNLLIQPFGTKAPIEKKCSITRILLYDSGGKQHEFTVTKIDNITKPLRRYELSSEDTSFLKSKNIKLSIDPRTRNIRPQLLLRCSDVFKLMDRGLDSGVTLPSELQLVPSKIVRLPLPCSTSLEG</sequence>
<evidence type="ECO:0000313" key="3">
    <source>
        <dbReference type="EMBL" id="KJH44638.1"/>
    </source>
</evidence>
<evidence type="ECO:0000313" key="4">
    <source>
        <dbReference type="Proteomes" id="UP000053766"/>
    </source>
</evidence>
<keyword evidence="4" id="KW-1185">Reference proteome</keyword>
<gene>
    <name evidence="3" type="ORF">DICVIV_09326</name>
</gene>
<reference evidence="3 4" key="1">
    <citation type="submission" date="2013-11" db="EMBL/GenBank/DDBJ databases">
        <title>Draft genome of the bovine lungworm Dictyocaulus viviparus.</title>
        <authorList>
            <person name="Mitreva M."/>
        </authorList>
    </citation>
    <scope>NUCLEOTIDE SEQUENCE [LARGE SCALE GENOMIC DNA]</scope>
    <source>
        <strain evidence="3 4">HannoverDv2000</strain>
    </source>
</reference>
<dbReference type="PROSITE" id="PS00141">
    <property type="entry name" value="ASP_PROTEASE"/>
    <property type="match status" value="1"/>
</dbReference>
<dbReference type="InterPro" id="IPR001969">
    <property type="entry name" value="Aspartic_peptidase_AS"/>
</dbReference>
<dbReference type="OrthoDB" id="5851913at2759"/>